<reference evidence="2" key="1">
    <citation type="submission" date="2025-08" db="UniProtKB">
        <authorList>
            <consortium name="Ensembl"/>
        </authorList>
    </citation>
    <scope>IDENTIFICATION</scope>
</reference>
<dbReference type="InterPro" id="IPR051851">
    <property type="entry name" value="EFR3_Homologs"/>
</dbReference>
<evidence type="ECO:0000313" key="2">
    <source>
        <dbReference type="Ensembl" id="ENSEBUP00000007941.1"/>
    </source>
</evidence>
<dbReference type="GO" id="GO:0005886">
    <property type="term" value="C:plasma membrane"/>
    <property type="evidence" value="ECO:0007669"/>
    <property type="project" value="TreeGrafter"/>
</dbReference>
<evidence type="ECO:0000313" key="3">
    <source>
        <dbReference type="Proteomes" id="UP000694388"/>
    </source>
</evidence>
<dbReference type="SUPFAM" id="SSF48371">
    <property type="entry name" value="ARM repeat"/>
    <property type="match status" value="1"/>
</dbReference>
<dbReference type="Proteomes" id="UP000694388">
    <property type="component" value="Unplaced"/>
</dbReference>
<keyword evidence="3" id="KW-1185">Reference proteome</keyword>
<reference evidence="2" key="2">
    <citation type="submission" date="2025-09" db="UniProtKB">
        <authorList>
            <consortium name="Ensembl"/>
        </authorList>
    </citation>
    <scope>IDENTIFICATION</scope>
</reference>
<dbReference type="GeneTree" id="ENSGT00390000002143"/>
<dbReference type="InterPro" id="IPR016024">
    <property type="entry name" value="ARM-type_fold"/>
</dbReference>
<dbReference type="Ensembl" id="ENSEBUT00000008432.1">
    <property type="protein sequence ID" value="ENSEBUP00000007941.1"/>
    <property type="gene ID" value="ENSEBUG00000005168.1"/>
</dbReference>
<name>A0A8C4Q015_EPTBU</name>
<dbReference type="AlphaFoldDB" id="A0A8C4Q015"/>
<dbReference type="GO" id="GO:0072659">
    <property type="term" value="P:protein localization to plasma membrane"/>
    <property type="evidence" value="ECO:0007669"/>
    <property type="project" value="TreeGrafter"/>
</dbReference>
<proteinExistence type="inferred from homology"/>
<dbReference type="OMA" id="PRGMNIP"/>
<dbReference type="Pfam" id="PF21052">
    <property type="entry name" value="EFR3_ARM"/>
    <property type="match status" value="1"/>
</dbReference>
<evidence type="ECO:0000256" key="1">
    <source>
        <dbReference type="ARBA" id="ARBA00010216"/>
    </source>
</evidence>
<dbReference type="InterPro" id="IPR049152">
    <property type="entry name" value="EFR3-like_ARM"/>
</dbReference>
<protein>
    <submittedName>
        <fullName evidence="2">Uncharacterized protein</fullName>
    </submittedName>
</protein>
<sequence>MQSLMCLSYSSDPLELYVGWNECDIVFEGVCSCFRAFRPRYKVLVDSIFPEDPREGLVKSNMEKLTFYAVSAPEKLDRIGRYLSERLSRNVARRRYGYVFIAMEALDQLLMACHSQRINLFVESFTNMVTKLLESNEPELQILGTNSFVKFANIEEDTPCYHRRYDFFVSKFSSMCHSNCDNEEVNMKIRLAGIRGLQGVVRKTVNDELQATIWNPQHMNKIVPSLLFNMQQTEEEPRNLRASTLAENESERPSSLAEVCFRELLSRAGYGTLKSIIMPTLNHMDNHSHWDPNAFALRSFKIIMYSIQPQLLHLVLQQLLTHLDKHAESRPPIRAGLIRVLSETVSIPASIGPSVLEVFNTLLKHLRFSVDLTVQERKSEITDSNCKSWQLNEKGEESKFQDVVIDTIGSFASILPDYQCSEVMMFILGKMPLSIEEKGSQYEESKIFQVMLLRSLLKVSQEFSTTNLSTTLSNSILGPLLSSTLLEEPEIHLLSLVVLQSLLDRHHNLERLGHVRIIPDVSSLKLRTEKCTKQDAAVMRKHGQQIYRQLYQSCNQEDTDRRHFNALYKTLVLLALELSSEESVLVDLLRLALAMQEAAQGGERHLSIYNQCAMHAVVASFLNLLSQCMSVTPFQQHVNKVIETRASDAPFLLPEEVFRDEPRLPRKLPRECKALLFLPSVIAETLQSCAYNGERISVPYEPMTDDHEGHSHRRSLDTTSIQFEVEVREDNGYKAEEVTFESLKNVIGG</sequence>
<dbReference type="PANTHER" id="PTHR12444">
    <property type="entry name" value="PROTEIN EFR3 HOMOLOG CMP44E"/>
    <property type="match status" value="1"/>
</dbReference>
<organism evidence="2 3">
    <name type="scientific">Eptatretus burgeri</name>
    <name type="common">Inshore hagfish</name>
    <dbReference type="NCBI Taxonomy" id="7764"/>
    <lineage>
        <taxon>Eukaryota</taxon>
        <taxon>Metazoa</taxon>
        <taxon>Chordata</taxon>
        <taxon>Craniata</taxon>
        <taxon>Vertebrata</taxon>
        <taxon>Cyclostomata</taxon>
        <taxon>Myxini</taxon>
        <taxon>Myxiniformes</taxon>
        <taxon>Myxinidae</taxon>
        <taxon>Eptatretinae</taxon>
        <taxon>Eptatretus</taxon>
    </lineage>
</organism>
<dbReference type="PANTHER" id="PTHR12444:SF8">
    <property type="entry name" value="PROTEIN EFR3 HOMOLOG CMP44E"/>
    <property type="match status" value="1"/>
</dbReference>
<accession>A0A8C4Q015</accession>
<comment type="similarity">
    <text evidence="1">Belongs to the EFR3 family.</text>
</comment>